<evidence type="ECO:0000256" key="9">
    <source>
        <dbReference type="ARBA" id="ARBA00022842"/>
    </source>
</evidence>
<dbReference type="RefSeq" id="WP_229800620.1">
    <property type="nucleotide sequence ID" value="NZ_BMYF01000015.1"/>
</dbReference>
<comment type="caution">
    <text evidence="11">The sequence shown here is derived from an EMBL/GenBank/DDBJ whole genome shotgun (WGS) entry which is preliminary data.</text>
</comment>
<accession>A0A8J3G5S5</accession>
<dbReference type="GO" id="GO:0005524">
    <property type="term" value="F:ATP binding"/>
    <property type="evidence" value="ECO:0007669"/>
    <property type="project" value="UniProtKB-KW"/>
</dbReference>
<evidence type="ECO:0000256" key="6">
    <source>
        <dbReference type="ARBA" id="ARBA00022723"/>
    </source>
</evidence>
<reference evidence="11" key="1">
    <citation type="journal article" date="2014" name="Int. J. Syst. Evol. Microbiol.">
        <title>Complete genome sequence of Corynebacterium casei LMG S-19264T (=DSM 44701T), isolated from a smear-ripened cheese.</title>
        <authorList>
            <consortium name="US DOE Joint Genome Institute (JGI-PGF)"/>
            <person name="Walter F."/>
            <person name="Albersmeier A."/>
            <person name="Kalinowski J."/>
            <person name="Ruckert C."/>
        </authorList>
    </citation>
    <scope>NUCLEOTIDE SEQUENCE</scope>
    <source>
        <strain evidence="11">KCTC 23224</strain>
    </source>
</reference>
<dbReference type="AlphaFoldDB" id="A0A8J3G5S5"/>
<dbReference type="GO" id="GO:0002949">
    <property type="term" value="P:tRNA threonylcarbamoyladenosine modification"/>
    <property type="evidence" value="ECO:0007669"/>
    <property type="project" value="InterPro"/>
</dbReference>
<dbReference type="Pfam" id="PF02367">
    <property type="entry name" value="TsaE"/>
    <property type="match status" value="1"/>
</dbReference>
<gene>
    <name evidence="11" type="ORF">GCM10008106_24330</name>
</gene>
<comment type="similarity">
    <text evidence="2">Belongs to the TsaE family.</text>
</comment>
<keyword evidence="4" id="KW-0963">Cytoplasm</keyword>
<dbReference type="PANTHER" id="PTHR33540">
    <property type="entry name" value="TRNA THREONYLCARBAMOYLADENOSINE BIOSYNTHESIS PROTEIN TSAE"/>
    <property type="match status" value="1"/>
</dbReference>
<dbReference type="PANTHER" id="PTHR33540:SF2">
    <property type="entry name" value="TRNA THREONYLCARBAMOYLADENOSINE BIOSYNTHESIS PROTEIN TSAE"/>
    <property type="match status" value="1"/>
</dbReference>
<dbReference type="SUPFAM" id="SSF52540">
    <property type="entry name" value="P-loop containing nucleoside triphosphate hydrolases"/>
    <property type="match status" value="1"/>
</dbReference>
<keyword evidence="8" id="KW-0067">ATP-binding</keyword>
<dbReference type="NCBIfam" id="TIGR00150">
    <property type="entry name" value="T6A_YjeE"/>
    <property type="match status" value="1"/>
</dbReference>
<keyword evidence="7" id="KW-0547">Nucleotide-binding</keyword>
<proteinExistence type="inferred from homology"/>
<evidence type="ECO:0000256" key="10">
    <source>
        <dbReference type="ARBA" id="ARBA00032441"/>
    </source>
</evidence>
<keyword evidence="12" id="KW-1185">Reference proteome</keyword>
<dbReference type="InterPro" id="IPR003442">
    <property type="entry name" value="T6A_TsaE"/>
</dbReference>
<dbReference type="GO" id="GO:0046872">
    <property type="term" value="F:metal ion binding"/>
    <property type="evidence" value="ECO:0007669"/>
    <property type="project" value="UniProtKB-KW"/>
</dbReference>
<evidence type="ECO:0000256" key="3">
    <source>
        <dbReference type="ARBA" id="ARBA00019010"/>
    </source>
</evidence>
<dbReference type="GO" id="GO:0005737">
    <property type="term" value="C:cytoplasm"/>
    <property type="evidence" value="ECO:0007669"/>
    <property type="project" value="UniProtKB-SubCell"/>
</dbReference>
<comment type="subcellular location">
    <subcellularLocation>
        <location evidence="1">Cytoplasm</location>
    </subcellularLocation>
</comment>
<dbReference type="Gene3D" id="3.40.50.300">
    <property type="entry name" value="P-loop containing nucleotide triphosphate hydrolases"/>
    <property type="match status" value="1"/>
</dbReference>
<protein>
    <recommendedName>
        <fullName evidence="3">tRNA threonylcarbamoyladenosine biosynthesis protein TsaE</fullName>
    </recommendedName>
    <alternativeName>
        <fullName evidence="10">t(6)A37 threonylcarbamoyladenosine biosynthesis protein TsaE</fullName>
    </alternativeName>
</protein>
<evidence type="ECO:0000256" key="5">
    <source>
        <dbReference type="ARBA" id="ARBA00022694"/>
    </source>
</evidence>
<keyword evidence="5" id="KW-0819">tRNA processing</keyword>
<name>A0A8J3G5S5_9BACT</name>
<evidence type="ECO:0000256" key="8">
    <source>
        <dbReference type="ARBA" id="ARBA00022840"/>
    </source>
</evidence>
<evidence type="ECO:0000256" key="4">
    <source>
        <dbReference type="ARBA" id="ARBA00022490"/>
    </source>
</evidence>
<evidence type="ECO:0000313" key="12">
    <source>
        <dbReference type="Proteomes" id="UP000642809"/>
    </source>
</evidence>
<sequence length="149" mass="17069">MESKTIDNYSLSDIHEVAQQVKSFAQDMPIWVFKGAMGAGKTTLVKAIAVAFGVEDQVSSPTFGLVNEYRNGKGQTFYHFDFYRINEEEEVLDIGIDEYFYSGNYCWLEWAEKIPHYLPEDFVLITLAVDESGKRKIQMNRVIKGQKHG</sequence>
<keyword evidence="9" id="KW-0460">Magnesium</keyword>
<reference evidence="11" key="2">
    <citation type="submission" date="2020-09" db="EMBL/GenBank/DDBJ databases">
        <authorList>
            <person name="Sun Q."/>
            <person name="Kim S."/>
        </authorList>
    </citation>
    <scope>NUCLEOTIDE SEQUENCE</scope>
    <source>
        <strain evidence="11">KCTC 23224</strain>
    </source>
</reference>
<evidence type="ECO:0000313" key="11">
    <source>
        <dbReference type="EMBL" id="GHB42480.1"/>
    </source>
</evidence>
<evidence type="ECO:0000256" key="7">
    <source>
        <dbReference type="ARBA" id="ARBA00022741"/>
    </source>
</evidence>
<dbReference type="Proteomes" id="UP000642809">
    <property type="component" value="Unassembled WGS sequence"/>
</dbReference>
<evidence type="ECO:0000256" key="2">
    <source>
        <dbReference type="ARBA" id="ARBA00007599"/>
    </source>
</evidence>
<dbReference type="InterPro" id="IPR027417">
    <property type="entry name" value="P-loop_NTPase"/>
</dbReference>
<dbReference type="EMBL" id="BMYF01000015">
    <property type="protein sequence ID" value="GHB42480.1"/>
    <property type="molecule type" value="Genomic_DNA"/>
</dbReference>
<evidence type="ECO:0000256" key="1">
    <source>
        <dbReference type="ARBA" id="ARBA00004496"/>
    </source>
</evidence>
<organism evidence="11 12">
    <name type="scientific">Mongoliitalea lutea</name>
    <dbReference type="NCBI Taxonomy" id="849756"/>
    <lineage>
        <taxon>Bacteria</taxon>
        <taxon>Pseudomonadati</taxon>
        <taxon>Bacteroidota</taxon>
        <taxon>Cytophagia</taxon>
        <taxon>Cytophagales</taxon>
        <taxon>Cyclobacteriaceae</taxon>
        <taxon>Mongoliitalea</taxon>
    </lineage>
</organism>
<keyword evidence="6" id="KW-0479">Metal-binding</keyword>